<sequence length="291" mass="31006">MPSKPGFFLQDAWDAAAWARTVGEMGRAEGPHRIGARAYNRRRPLRAKSARPRMKAESPGGAPKGPRREEGPHHQARRQVRRNNRRLHRATRDAFAAGEWGATVRRAMRRWLASLVGSQKARSFGKQAAALGNAAPVPKPPKAFANDAGIIKATDRDPRLPILGVASGPRRQANANGVHVGAENVHNKTPRRIRNSTRTGNVAGERAAFYCEFEAGEKQRRAAHKGAAVADGGWGGAGSDASLRPSGGSGGKSRKADAANDAAGTAPRLQRDGLREGPRCCATRVGHGGSL</sequence>
<accession>F9WM51</accession>
<dbReference type="AlphaFoldDB" id="F9WM51"/>
<feature type="compositionally biased region" description="Basic residues" evidence="1">
    <location>
        <begin position="39"/>
        <end position="53"/>
    </location>
</feature>
<evidence type="ECO:0000313" key="2">
    <source>
        <dbReference type="EMBL" id="CCD18602.1"/>
    </source>
</evidence>
<feature type="region of interest" description="Disordered" evidence="1">
    <location>
        <begin position="230"/>
        <end position="291"/>
    </location>
</feature>
<evidence type="ECO:0000313" key="3">
    <source>
        <dbReference type="Proteomes" id="UP000009027"/>
    </source>
</evidence>
<keyword evidence="3" id="KW-1185">Reference proteome</keyword>
<name>F9WM51_TRYVY</name>
<gene>
    <name evidence="2" type="ORF">TvY486_0013000</name>
</gene>
<feature type="compositionally biased region" description="Basic and acidic residues" evidence="1">
    <location>
        <begin position="269"/>
        <end position="278"/>
    </location>
</feature>
<feature type="region of interest" description="Disordered" evidence="1">
    <location>
        <begin position="24"/>
        <end position="90"/>
    </location>
</feature>
<proteinExistence type="predicted"/>
<evidence type="ECO:0000256" key="1">
    <source>
        <dbReference type="SAM" id="MobiDB-lite"/>
    </source>
</evidence>
<dbReference type="EMBL" id="CAEX01001504">
    <property type="protein sequence ID" value="CCD18602.1"/>
    <property type="molecule type" value="Genomic_DNA"/>
</dbReference>
<protein>
    <submittedName>
        <fullName evidence="2">Uncharacterized protein</fullName>
    </submittedName>
</protein>
<feature type="compositionally biased region" description="Basic residues" evidence="1">
    <location>
        <begin position="74"/>
        <end position="89"/>
    </location>
</feature>
<dbReference type="VEuPathDB" id="TriTrypDB:TvY486_0013000"/>
<dbReference type="Proteomes" id="UP000009027">
    <property type="component" value="Unassembled WGS sequence"/>
</dbReference>
<reference evidence="2 3" key="1">
    <citation type="journal article" date="2012" name="Proc. Natl. Acad. Sci. U.S.A.">
        <title>Antigenic diversity is generated by distinct evolutionary mechanisms in African trypanosome species.</title>
        <authorList>
            <person name="Jackson A.P."/>
            <person name="Berry A."/>
            <person name="Aslett M."/>
            <person name="Allison H.C."/>
            <person name="Burton P."/>
            <person name="Vavrova-Anderson J."/>
            <person name="Brown R."/>
            <person name="Browne H."/>
            <person name="Corton N."/>
            <person name="Hauser H."/>
            <person name="Gamble J."/>
            <person name="Gilderthorp R."/>
            <person name="Marcello L."/>
            <person name="McQuillan J."/>
            <person name="Otto T.D."/>
            <person name="Quail M.A."/>
            <person name="Sanders M.J."/>
            <person name="van Tonder A."/>
            <person name="Ginger M.L."/>
            <person name="Field M.C."/>
            <person name="Barry J.D."/>
            <person name="Hertz-Fowler C."/>
            <person name="Berriman M."/>
        </authorList>
    </citation>
    <scope>NUCLEOTIDE SEQUENCE</scope>
    <source>
        <strain evidence="2 3">Y486</strain>
    </source>
</reference>
<organism evidence="2 3">
    <name type="scientific">Trypanosoma vivax (strain Y486)</name>
    <dbReference type="NCBI Taxonomy" id="1055687"/>
    <lineage>
        <taxon>Eukaryota</taxon>
        <taxon>Discoba</taxon>
        <taxon>Euglenozoa</taxon>
        <taxon>Kinetoplastea</taxon>
        <taxon>Metakinetoplastina</taxon>
        <taxon>Trypanosomatida</taxon>
        <taxon>Trypanosomatidae</taxon>
        <taxon>Trypanosoma</taxon>
        <taxon>Duttonella</taxon>
    </lineage>
</organism>